<proteinExistence type="predicted"/>
<keyword evidence="2" id="KW-1185">Reference proteome</keyword>
<accession>A0A8H2VXS5</accession>
<evidence type="ECO:0000313" key="2">
    <source>
        <dbReference type="Proteomes" id="UP000624404"/>
    </source>
</evidence>
<organism evidence="1 2">
    <name type="scientific">Sclerotinia trifoliorum</name>
    <dbReference type="NCBI Taxonomy" id="28548"/>
    <lineage>
        <taxon>Eukaryota</taxon>
        <taxon>Fungi</taxon>
        <taxon>Dikarya</taxon>
        <taxon>Ascomycota</taxon>
        <taxon>Pezizomycotina</taxon>
        <taxon>Leotiomycetes</taxon>
        <taxon>Helotiales</taxon>
        <taxon>Sclerotiniaceae</taxon>
        <taxon>Sclerotinia</taxon>
    </lineage>
</organism>
<protein>
    <submittedName>
        <fullName evidence="1">831698be-70e1-464d-8be3-253370ffbe89</fullName>
    </submittedName>
</protein>
<comment type="caution">
    <text evidence="1">The sequence shown here is derived from an EMBL/GenBank/DDBJ whole genome shotgun (WGS) entry which is preliminary data.</text>
</comment>
<sequence>MAAVTPARKQLVPDEIFLRIIELRVEASDEKANRPTIVCLGLTARICWKFLQTQYQMQMKSATSSCFPTSLDEPFLDQRAMRQLITMLTTWVGPDYRRVPELFINETSGCQIMFLRREVYGDKFDGDRIHVEEGALINRLRFWKRFPIAEWHSLVPFRSPILKTLSYPYGMGREWYPTAAREFKNIVMCYWKDFMDRDYHSWATWNEEQNMFWMGIAAVACGCG</sequence>
<dbReference type="EMBL" id="CAJHIA010000021">
    <property type="protein sequence ID" value="CAD6446849.1"/>
    <property type="molecule type" value="Genomic_DNA"/>
</dbReference>
<name>A0A8H2VXS5_9HELO</name>
<dbReference type="AlphaFoldDB" id="A0A8H2VXS5"/>
<reference evidence="1" key="1">
    <citation type="submission" date="2020-10" db="EMBL/GenBank/DDBJ databases">
        <authorList>
            <person name="Kusch S."/>
        </authorList>
    </citation>
    <scope>NUCLEOTIDE SEQUENCE</scope>
    <source>
        <strain evidence="1">SwB9</strain>
    </source>
</reference>
<dbReference type="OrthoDB" id="3536942at2759"/>
<gene>
    <name evidence="1" type="ORF">SCLTRI_LOCUS6641</name>
</gene>
<dbReference type="Proteomes" id="UP000624404">
    <property type="component" value="Unassembled WGS sequence"/>
</dbReference>
<evidence type="ECO:0000313" key="1">
    <source>
        <dbReference type="EMBL" id="CAD6446849.1"/>
    </source>
</evidence>